<reference evidence="1" key="1">
    <citation type="submission" date="2023-02" db="EMBL/GenBank/DDBJ databases">
        <title>Identification and recombinant expression of a fungal hydrolase from Papiliotrema laurentii that hydrolyzes apple cutin and clears colloidal polyester polyurethane.</title>
        <authorList>
            <consortium name="DOE Joint Genome Institute"/>
            <person name="Roman V.A."/>
            <person name="Bojanowski C."/>
            <person name="Crable B.R."/>
            <person name="Wagner D.N."/>
            <person name="Hung C.S."/>
            <person name="Nadeau L.J."/>
            <person name="Schratz L."/>
            <person name="Haridas S."/>
            <person name="Pangilinan J."/>
            <person name="Lipzen A."/>
            <person name="Na H."/>
            <person name="Yan M."/>
            <person name="Ng V."/>
            <person name="Grigoriev I.V."/>
            <person name="Spatafora J.W."/>
            <person name="Barlow D."/>
            <person name="Biffinger J."/>
            <person name="Kelley-Loughnane N."/>
            <person name="Varaljay V.A."/>
            <person name="Crookes-Goodson W.J."/>
        </authorList>
    </citation>
    <scope>NUCLEOTIDE SEQUENCE</scope>
    <source>
        <strain evidence="1">5307AH</strain>
    </source>
</reference>
<dbReference type="AlphaFoldDB" id="A0AAD9D0C6"/>
<comment type="caution">
    <text evidence="1">The sequence shown here is derived from an EMBL/GenBank/DDBJ whole genome shotgun (WGS) entry which is preliminary data.</text>
</comment>
<name>A0AAD9D0C6_PAPLA</name>
<protein>
    <submittedName>
        <fullName evidence="1">Uncharacterized protein</fullName>
    </submittedName>
</protein>
<proteinExistence type="predicted"/>
<accession>A0AAD9D0C6</accession>
<sequence>MAVPYAIWAGMGMPTMNPSAHHNIAYGIPAIPPSANPLVVDPMGAIRDYTEHATNADPKQLCDVWALKCLEDWAKDDAYRKVIIEVISSRLDLPWPHNYKALDILGVMPLGSTLELYDKVKALAEAPSSVVGAAELKKLAKPLADKADEERKKKEEQEMNKRQAAIAAMWGGLWADNATNAPAGLAAAGFYGWQYPYQVVPGVPAQAPVQWTSKAPEGWTPSSITPVPQVYPFSRAGYYALVPVDSAPPDPPKPTSYRVSVTASPGPALHGVSKTVPLGLDQLAQLWEKQRQDRGWG</sequence>
<gene>
    <name evidence="1" type="ORF">DB88DRAFT_308209</name>
</gene>
<dbReference type="EMBL" id="JAODAN010000006">
    <property type="protein sequence ID" value="KAK1923658.1"/>
    <property type="molecule type" value="Genomic_DNA"/>
</dbReference>
<dbReference type="Proteomes" id="UP001182556">
    <property type="component" value="Unassembled WGS sequence"/>
</dbReference>
<organism evidence="1 2">
    <name type="scientific">Papiliotrema laurentii</name>
    <name type="common">Cryptococcus laurentii</name>
    <dbReference type="NCBI Taxonomy" id="5418"/>
    <lineage>
        <taxon>Eukaryota</taxon>
        <taxon>Fungi</taxon>
        <taxon>Dikarya</taxon>
        <taxon>Basidiomycota</taxon>
        <taxon>Agaricomycotina</taxon>
        <taxon>Tremellomycetes</taxon>
        <taxon>Tremellales</taxon>
        <taxon>Rhynchogastremaceae</taxon>
        <taxon>Papiliotrema</taxon>
    </lineage>
</organism>
<keyword evidence="2" id="KW-1185">Reference proteome</keyword>
<evidence type="ECO:0000313" key="1">
    <source>
        <dbReference type="EMBL" id="KAK1923658.1"/>
    </source>
</evidence>
<evidence type="ECO:0000313" key="2">
    <source>
        <dbReference type="Proteomes" id="UP001182556"/>
    </source>
</evidence>